<sequence length="140" mass="16248">MQMIDTIESAVNSVKANSKYSISDLKIIPETPYWAMVGLVNDGDCEIQFQVHNDHQVRVLIPLQLEDWGVFNLEHFPELKTVENYFEKLPNHRVDGSNFKIYYYRPYHCLTTTVDLNDVNLTDVIEKMTSTYDDIISTQA</sequence>
<name>A0ABU8SJB0_9LACO</name>
<proteinExistence type="predicted"/>
<comment type="caution">
    <text evidence="1">The sequence shown here is derived from an EMBL/GenBank/DDBJ whole genome shotgun (WGS) entry which is preliminary data.</text>
</comment>
<accession>A0ABU8SJB0</accession>
<protein>
    <recommendedName>
        <fullName evidence="3">Sensory transduction regulator</fullName>
    </recommendedName>
</protein>
<evidence type="ECO:0000313" key="2">
    <source>
        <dbReference type="Proteomes" id="UP001370590"/>
    </source>
</evidence>
<dbReference type="EMBL" id="JAWMWH010000001">
    <property type="protein sequence ID" value="MEJ6399997.1"/>
    <property type="molecule type" value="Genomic_DNA"/>
</dbReference>
<organism evidence="1 2">
    <name type="scientific">Nicoliella lavandulae</name>
    <dbReference type="NCBI Taxonomy" id="3082954"/>
    <lineage>
        <taxon>Bacteria</taxon>
        <taxon>Bacillati</taxon>
        <taxon>Bacillota</taxon>
        <taxon>Bacilli</taxon>
        <taxon>Lactobacillales</taxon>
        <taxon>Lactobacillaceae</taxon>
        <taxon>Nicoliella</taxon>
    </lineage>
</organism>
<dbReference type="Proteomes" id="UP001370590">
    <property type="component" value="Unassembled WGS sequence"/>
</dbReference>
<evidence type="ECO:0008006" key="3">
    <source>
        <dbReference type="Google" id="ProtNLM"/>
    </source>
</evidence>
<gene>
    <name evidence="1" type="ORF">R4146_02215</name>
</gene>
<reference evidence="1 2" key="1">
    <citation type="submission" date="2023-10" db="EMBL/GenBank/DDBJ databases">
        <title>Nicoliella lavandulae sp. nov. isolated from Lavandula angustifolia flowers.</title>
        <authorList>
            <person name="Alcantara C."/>
            <person name="Zuniga M."/>
            <person name="Landete J.M."/>
            <person name="Monedero V."/>
        </authorList>
    </citation>
    <scope>NUCLEOTIDE SEQUENCE [LARGE SCALE GENOMIC DNA]</scope>
    <source>
        <strain evidence="1 2">Es01</strain>
    </source>
</reference>
<evidence type="ECO:0000313" key="1">
    <source>
        <dbReference type="EMBL" id="MEJ6399997.1"/>
    </source>
</evidence>
<dbReference type="RefSeq" id="WP_339959822.1">
    <property type="nucleotide sequence ID" value="NZ_JAWMWH010000001.1"/>
</dbReference>
<keyword evidence="2" id="KW-1185">Reference proteome</keyword>